<evidence type="ECO:0000256" key="8">
    <source>
        <dbReference type="ARBA" id="ARBA00023136"/>
    </source>
</evidence>
<evidence type="ECO:0000256" key="5">
    <source>
        <dbReference type="ARBA" id="ARBA00022989"/>
    </source>
</evidence>
<evidence type="ECO:0000256" key="4">
    <source>
        <dbReference type="ARBA" id="ARBA00022857"/>
    </source>
</evidence>
<comment type="function">
    <text evidence="9">Catalyzes the reduction of all-trans-retinal to all-trans-retinol in the presence of NADPH.</text>
</comment>
<evidence type="ECO:0000256" key="9">
    <source>
        <dbReference type="ARBA" id="ARBA00059620"/>
    </source>
</evidence>
<sequence length="315" mass="35376">ASTYCDGCSKCYGFYVTKLEEVRKSSTLTFNTLLILTRGAFGDFVYLITNIFGAYFQYLFRLVVKPPMKSLDKEIILITGAGNGLGREMCLYLGETCPDATLVCWDINQKSNNETVKRLKTKGVRAFGYEIDISNRERVTECAAKVRKDVGYVTVIINNAGVLHKTDSFLNLTPTDIERTFNVNTISQCWILREFLPKMVERNSGHVVTICSVTGHMGNANFSLYSASKCAQRGLIESIALEMEIKNININFTTVFPGFINTQMIANTNISASLPIPMQTLEPKEAAKEIIDSVRRNEEHVYIPRGTSRFSVFMK</sequence>
<evidence type="ECO:0000256" key="7">
    <source>
        <dbReference type="ARBA" id="ARBA00023098"/>
    </source>
</evidence>
<feature type="non-terminal residue" evidence="13">
    <location>
        <position position="1"/>
    </location>
</feature>
<protein>
    <recommendedName>
        <fullName evidence="10">Short-chain dehydrogenase/reductase 3</fullName>
    </recommendedName>
    <alternativeName>
        <fullName evidence="11">Retinal short-chain dehydrogenase/reductase 1</fullName>
    </alternativeName>
</protein>
<dbReference type="InterPro" id="IPR002347">
    <property type="entry name" value="SDR_fam"/>
</dbReference>
<dbReference type="PANTHER" id="PTHR24322">
    <property type="entry name" value="PKSB"/>
    <property type="match status" value="1"/>
</dbReference>
<comment type="subcellular location">
    <subcellularLocation>
        <location evidence="1">Membrane</location>
        <topology evidence="1">Multi-pass membrane protein</topology>
    </subcellularLocation>
</comment>
<accession>A0A8J2JLL1</accession>
<dbReference type="EMBL" id="CAJVCH010075699">
    <property type="protein sequence ID" value="CAG7720972.1"/>
    <property type="molecule type" value="Genomic_DNA"/>
</dbReference>
<keyword evidence="3 12" id="KW-0812">Transmembrane</keyword>
<dbReference type="Proteomes" id="UP000708208">
    <property type="component" value="Unassembled WGS sequence"/>
</dbReference>
<evidence type="ECO:0000256" key="11">
    <source>
        <dbReference type="ARBA" id="ARBA00082544"/>
    </source>
</evidence>
<dbReference type="CDD" id="cd05339">
    <property type="entry name" value="17beta-HSDXI-like_SDR_c"/>
    <property type="match status" value="1"/>
</dbReference>
<evidence type="ECO:0000256" key="12">
    <source>
        <dbReference type="SAM" id="Phobius"/>
    </source>
</evidence>
<evidence type="ECO:0000256" key="2">
    <source>
        <dbReference type="ARBA" id="ARBA00006484"/>
    </source>
</evidence>
<evidence type="ECO:0000256" key="3">
    <source>
        <dbReference type="ARBA" id="ARBA00022692"/>
    </source>
</evidence>
<reference evidence="13" key="1">
    <citation type="submission" date="2021-06" db="EMBL/GenBank/DDBJ databases">
        <authorList>
            <person name="Hodson N. C."/>
            <person name="Mongue J. A."/>
            <person name="Jaron S. K."/>
        </authorList>
    </citation>
    <scope>NUCLEOTIDE SEQUENCE</scope>
</reference>
<dbReference type="FunFam" id="3.40.50.720:FF:000131">
    <property type="entry name" value="Short-chain dehydrogenase/reductase 3"/>
    <property type="match status" value="1"/>
</dbReference>
<dbReference type="GO" id="GO:0005811">
    <property type="term" value="C:lipid droplet"/>
    <property type="evidence" value="ECO:0007669"/>
    <property type="project" value="TreeGrafter"/>
</dbReference>
<dbReference type="AlphaFoldDB" id="A0A8J2JLL1"/>
<dbReference type="Pfam" id="PF00106">
    <property type="entry name" value="adh_short"/>
    <property type="match status" value="1"/>
</dbReference>
<organism evidence="13 14">
    <name type="scientific">Allacma fusca</name>
    <dbReference type="NCBI Taxonomy" id="39272"/>
    <lineage>
        <taxon>Eukaryota</taxon>
        <taxon>Metazoa</taxon>
        <taxon>Ecdysozoa</taxon>
        <taxon>Arthropoda</taxon>
        <taxon>Hexapoda</taxon>
        <taxon>Collembola</taxon>
        <taxon>Symphypleona</taxon>
        <taxon>Sminthuridae</taxon>
        <taxon>Allacma</taxon>
    </lineage>
</organism>
<keyword evidence="4" id="KW-0521">NADP</keyword>
<name>A0A8J2JLL1_9HEXA</name>
<comment type="similarity">
    <text evidence="2">Belongs to the short-chain dehydrogenases/reductases (SDR) family.</text>
</comment>
<comment type="caution">
    <text evidence="13">The sequence shown here is derived from an EMBL/GenBank/DDBJ whole genome shotgun (WGS) entry which is preliminary data.</text>
</comment>
<gene>
    <name evidence="13" type="ORF">AFUS01_LOCUS10222</name>
</gene>
<evidence type="ECO:0000313" key="14">
    <source>
        <dbReference type="Proteomes" id="UP000708208"/>
    </source>
</evidence>
<keyword evidence="14" id="KW-1185">Reference proteome</keyword>
<dbReference type="PANTHER" id="PTHR24322:SF736">
    <property type="entry name" value="RETINOL DEHYDROGENASE 10"/>
    <property type="match status" value="1"/>
</dbReference>
<dbReference type="GO" id="GO:0016020">
    <property type="term" value="C:membrane"/>
    <property type="evidence" value="ECO:0007669"/>
    <property type="project" value="UniProtKB-SubCell"/>
</dbReference>
<evidence type="ECO:0000256" key="1">
    <source>
        <dbReference type="ARBA" id="ARBA00004141"/>
    </source>
</evidence>
<proteinExistence type="inferred from homology"/>
<keyword evidence="6" id="KW-0560">Oxidoreductase</keyword>
<dbReference type="GO" id="GO:0052650">
    <property type="term" value="F:all-trans-retinol dehydrogenase (NADP+) activity"/>
    <property type="evidence" value="ECO:0007669"/>
    <property type="project" value="UniProtKB-ARBA"/>
</dbReference>
<keyword evidence="7" id="KW-0443">Lipid metabolism</keyword>
<evidence type="ECO:0000256" key="6">
    <source>
        <dbReference type="ARBA" id="ARBA00023002"/>
    </source>
</evidence>
<feature type="transmembrane region" description="Helical" evidence="12">
    <location>
        <begin position="44"/>
        <end position="64"/>
    </location>
</feature>
<keyword evidence="5 12" id="KW-1133">Transmembrane helix</keyword>
<dbReference type="OrthoDB" id="5840532at2759"/>
<keyword evidence="8 12" id="KW-0472">Membrane</keyword>
<evidence type="ECO:0000313" key="13">
    <source>
        <dbReference type="EMBL" id="CAG7720972.1"/>
    </source>
</evidence>
<evidence type="ECO:0000256" key="10">
    <source>
        <dbReference type="ARBA" id="ARBA00068717"/>
    </source>
</evidence>